<dbReference type="PANTHER" id="PTHR31672:SF13">
    <property type="entry name" value="F-BOX PROTEIN CPR30-LIKE"/>
    <property type="match status" value="1"/>
</dbReference>
<evidence type="ECO:0000313" key="3">
    <source>
        <dbReference type="Proteomes" id="UP001234989"/>
    </source>
</evidence>
<dbReference type="InterPro" id="IPR006527">
    <property type="entry name" value="F-box-assoc_dom_typ1"/>
</dbReference>
<sequence length="311" mass="35779">MSTTKFLLVQTNDGAFEFRDLENPKIVMRKQKFPLKRFQNPIAMGSCDSLVLMKTCMDDNEYVLWNSYTNEYRIFVCPYSKGMSPHGCGLCYDSGDDECKVILIYTSFYVVYYAKRNNWIKKTNVVSKRIEKVVNGVTLYPKSLKCSIGISVIGGVFWSFSSLEILHHFVNTYSTIIYFDVKTDELKEFSKPYLVSAYQLFCLTSLKGCVGLYGGLYGDITFGLDVWIMEQGGWTLLMKINNNNSYLISNIVLLGCTRNGEILLQVGWRLERLVMYDPKRHKVVQTARISKDSKHDRIPICSESFYFPIEA</sequence>
<evidence type="ECO:0000313" key="2">
    <source>
        <dbReference type="EMBL" id="WMV48275.1"/>
    </source>
</evidence>
<keyword evidence="3" id="KW-1185">Reference proteome</keyword>
<proteinExistence type="predicted"/>
<dbReference type="AlphaFoldDB" id="A0AAF0ZSX9"/>
<dbReference type="InterPro" id="IPR017451">
    <property type="entry name" value="F-box-assoc_interact_dom"/>
</dbReference>
<dbReference type="PANTHER" id="PTHR31672">
    <property type="entry name" value="BNACNNG10540D PROTEIN"/>
    <property type="match status" value="1"/>
</dbReference>
<accession>A0AAF0ZSX9</accession>
<evidence type="ECO:0000259" key="1">
    <source>
        <dbReference type="Pfam" id="PF07734"/>
    </source>
</evidence>
<name>A0AAF0ZSX9_SOLVR</name>
<dbReference type="Pfam" id="PF07734">
    <property type="entry name" value="FBA_1"/>
    <property type="match status" value="1"/>
</dbReference>
<organism evidence="2 3">
    <name type="scientific">Solanum verrucosum</name>
    <dbReference type="NCBI Taxonomy" id="315347"/>
    <lineage>
        <taxon>Eukaryota</taxon>
        <taxon>Viridiplantae</taxon>
        <taxon>Streptophyta</taxon>
        <taxon>Embryophyta</taxon>
        <taxon>Tracheophyta</taxon>
        <taxon>Spermatophyta</taxon>
        <taxon>Magnoliopsida</taxon>
        <taxon>eudicotyledons</taxon>
        <taxon>Gunneridae</taxon>
        <taxon>Pentapetalae</taxon>
        <taxon>asterids</taxon>
        <taxon>lamiids</taxon>
        <taxon>Solanales</taxon>
        <taxon>Solanaceae</taxon>
        <taxon>Solanoideae</taxon>
        <taxon>Solaneae</taxon>
        <taxon>Solanum</taxon>
    </lineage>
</organism>
<feature type="domain" description="F-box associated beta-propeller type 1" evidence="1">
    <location>
        <begin position="21"/>
        <end position="192"/>
    </location>
</feature>
<protein>
    <recommendedName>
        <fullName evidence="1">F-box associated beta-propeller type 1 domain-containing protein</fullName>
    </recommendedName>
</protein>
<gene>
    <name evidence="2" type="ORF">MTR67_041660</name>
</gene>
<reference evidence="2" key="1">
    <citation type="submission" date="2023-08" db="EMBL/GenBank/DDBJ databases">
        <title>A de novo genome assembly of Solanum verrucosum Schlechtendal, a Mexican diploid species geographically isolated from the other diploid A-genome species in potato relatives.</title>
        <authorList>
            <person name="Hosaka K."/>
        </authorList>
    </citation>
    <scope>NUCLEOTIDE SEQUENCE</scope>
    <source>
        <tissue evidence="2">Young leaves</tissue>
    </source>
</reference>
<dbReference type="EMBL" id="CP133620">
    <property type="protein sequence ID" value="WMV48275.1"/>
    <property type="molecule type" value="Genomic_DNA"/>
</dbReference>
<dbReference type="InterPro" id="IPR050796">
    <property type="entry name" value="SCF_F-box_component"/>
</dbReference>
<dbReference type="NCBIfam" id="TIGR01640">
    <property type="entry name" value="F_box_assoc_1"/>
    <property type="match status" value="1"/>
</dbReference>
<dbReference type="Proteomes" id="UP001234989">
    <property type="component" value="Chromosome 9"/>
</dbReference>